<keyword evidence="2" id="KW-1185">Reference proteome</keyword>
<sequence length="555" mass="60481">MQDAAVARILAQHQTPAERLAALERSQEPEFAYGRHPGSDEAAEIAGAASYLQVMKRSWRAELASRDAGNPERRPGWEAFQREMDAFVPEVERTQPVWFLQADGYQVTGTNRDELNAIAAARERAPRDDPQQQLGITYQRDTMYAMLPDGAISRHTGTFDAGTTASAAAGWVDHVVRVHADADELRMRVTGVADDGAGNLTMHGTVLEGPVGNRGLAVGSTVELQKNRSTGLLTIGGEDAGDWNASFETFGYHQGRTRVNEGVGMQVAGAGTPEARNRGPRLAVDDVLFERIRDTYNNVEDPERGYARTLGPTRTRLNFNEAGWDVNVPPYRRLGGDAMFTEAEHPEPAPYDANLPVPGTVDVSNPNWYYDATNSMPDRFVGGRSSSSTLYMTAATMLVHEDRLELDEAKDLMAFAVADMVASGEHSMPECMTPVVLAAGSSEPWKETPLNISKETPPLTAWMHLVSPETRNEMRTEARAALQQVLENPAPDPQVVKGLTMVVKATNDFERNSNELTKAMSAGLNPTPAAAQRVAATADPRVRAAAAVRESDLDR</sequence>
<dbReference type="RefSeq" id="WP_344165833.1">
    <property type="nucleotide sequence ID" value="NZ_BAAANF010000040.1"/>
</dbReference>
<proteinExistence type="predicted"/>
<evidence type="ECO:0000313" key="2">
    <source>
        <dbReference type="Proteomes" id="UP001500280"/>
    </source>
</evidence>
<accession>A0ABP4VF91</accession>
<reference evidence="2" key="1">
    <citation type="journal article" date="2019" name="Int. J. Syst. Evol. Microbiol.">
        <title>The Global Catalogue of Microorganisms (GCM) 10K type strain sequencing project: providing services to taxonomists for standard genome sequencing and annotation.</title>
        <authorList>
            <consortium name="The Broad Institute Genomics Platform"/>
            <consortium name="The Broad Institute Genome Sequencing Center for Infectious Disease"/>
            <person name="Wu L."/>
            <person name="Ma J."/>
        </authorList>
    </citation>
    <scope>NUCLEOTIDE SEQUENCE [LARGE SCALE GENOMIC DNA]</scope>
    <source>
        <strain evidence="2">JCM 14307</strain>
    </source>
</reference>
<dbReference type="EMBL" id="BAAANF010000040">
    <property type="protein sequence ID" value="GAA1721695.1"/>
    <property type="molecule type" value="Genomic_DNA"/>
</dbReference>
<evidence type="ECO:0000313" key="1">
    <source>
        <dbReference type="EMBL" id="GAA1721695.1"/>
    </source>
</evidence>
<comment type="caution">
    <text evidence="1">The sequence shown here is derived from an EMBL/GenBank/DDBJ whole genome shotgun (WGS) entry which is preliminary data.</text>
</comment>
<name>A0ABP4VF91_9ACTN</name>
<organism evidence="1 2">
    <name type="scientific">Kribbella yunnanensis</name>
    <dbReference type="NCBI Taxonomy" id="190194"/>
    <lineage>
        <taxon>Bacteria</taxon>
        <taxon>Bacillati</taxon>
        <taxon>Actinomycetota</taxon>
        <taxon>Actinomycetes</taxon>
        <taxon>Propionibacteriales</taxon>
        <taxon>Kribbellaceae</taxon>
        <taxon>Kribbella</taxon>
    </lineage>
</organism>
<gene>
    <name evidence="1" type="ORF">GCM10009745_83330</name>
</gene>
<protein>
    <submittedName>
        <fullName evidence="1">Uncharacterized protein</fullName>
    </submittedName>
</protein>
<dbReference type="Proteomes" id="UP001500280">
    <property type="component" value="Unassembled WGS sequence"/>
</dbReference>